<dbReference type="SUPFAM" id="SSF82114">
    <property type="entry name" value="Riboflavin kinase-like"/>
    <property type="match status" value="1"/>
</dbReference>
<dbReference type="AlphaFoldDB" id="A0A6N2SWC3"/>
<keyword evidence="9 15" id="KW-0418">Kinase</keyword>
<comment type="similarity">
    <text evidence="15">Belongs to the ribF family.</text>
</comment>
<dbReference type="Pfam" id="PF01687">
    <property type="entry name" value="Flavokinase"/>
    <property type="match status" value="1"/>
</dbReference>
<dbReference type="GO" id="GO:0009231">
    <property type="term" value="P:riboflavin biosynthetic process"/>
    <property type="evidence" value="ECO:0007669"/>
    <property type="project" value="InterPro"/>
</dbReference>
<proteinExistence type="inferred from homology"/>
<comment type="catalytic activity">
    <reaction evidence="13 15">
        <text>riboflavin + ATP = FMN + ADP + H(+)</text>
        <dbReference type="Rhea" id="RHEA:14357"/>
        <dbReference type="ChEBI" id="CHEBI:15378"/>
        <dbReference type="ChEBI" id="CHEBI:30616"/>
        <dbReference type="ChEBI" id="CHEBI:57986"/>
        <dbReference type="ChEBI" id="CHEBI:58210"/>
        <dbReference type="ChEBI" id="CHEBI:456216"/>
        <dbReference type="EC" id="2.7.1.26"/>
    </reaction>
</comment>
<dbReference type="InterPro" id="IPR014729">
    <property type="entry name" value="Rossmann-like_a/b/a_fold"/>
</dbReference>
<comment type="pathway">
    <text evidence="2 15">Cofactor biosynthesis; FAD biosynthesis; FAD from FMN: step 1/1.</text>
</comment>
<keyword evidence="12" id="KW-0511">Multifunctional enzyme</keyword>
<dbReference type="GO" id="GO:0003919">
    <property type="term" value="F:FMN adenylyltransferase activity"/>
    <property type="evidence" value="ECO:0007669"/>
    <property type="project" value="UniProtKB-UniRule"/>
</dbReference>
<dbReference type="SMART" id="SM00904">
    <property type="entry name" value="Flavokinase"/>
    <property type="match status" value="1"/>
</dbReference>
<dbReference type="EC" id="2.7.7.2" evidence="15"/>
<evidence type="ECO:0000256" key="4">
    <source>
        <dbReference type="ARBA" id="ARBA00022630"/>
    </source>
</evidence>
<keyword evidence="11 15" id="KW-0067">ATP-binding</keyword>
<evidence type="ECO:0000256" key="10">
    <source>
        <dbReference type="ARBA" id="ARBA00022827"/>
    </source>
</evidence>
<evidence type="ECO:0000313" key="17">
    <source>
        <dbReference type="EMBL" id="VYS97833.1"/>
    </source>
</evidence>
<sequence length="272" mass="31252">MDKSKIKSLAIGHFDGIHLGHKALFSYCFDGGVLVVENDGLKLTPKRESFINLPIFYKNINDIKNLSPEEFIKLLKNEFVNLKKIVVGYDFKFGKNRSADAIFLKNIFDGEVVIVNEKKINNISVHSEKIREFLKKANIKMANLLLDRVYEIKGDLIKGQGLGKKELFSTINLDTSNYFLPKNGVYATFTNLNNKDFKSVTFIGNRLSTDDKFSVETHIIEPFSEDKINGKITIKFKDFIRDNKKFENLNELKFQISKDILKAQDILKKDEL</sequence>
<evidence type="ECO:0000256" key="5">
    <source>
        <dbReference type="ARBA" id="ARBA00022643"/>
    </source>
</evidence>
<dbReference type="PIRSF" id="PIRSF004491">
    <property type="entry name" value="FAD_Synth"/>
    <property type="match status" value="1"/>
</dbReference>
<dbReference type="RefSeq" id="WP_156847438.1">
    <property type="nucleotide sequence ID" value="NZ_CACRSK010000003.1"/>
</dbReference>
<evidence type="ECO:0000256" key="6">
    <source>
        <dbReference type="ARBA" id="ARBA00022679"/>
    </source>
</evidence>
<dbReference type="UniPathway" id="UPA00277">
    <property type="reaction ID" value="UER00407"/>
</dbReference>
<dbReference type="GO" id="GO:0005524">
    <property type="term" value="F:ATP binding"/>
    <property type="evidence" value="ECO:0007669"/>
    <property type="project" value="UniProtKB-UniRule"/>
</dbReference>
<dbReference type="NCBIfam" id="NF004162">
    <property type="entry name" value="PRK05627.1-5"/>
    <property type="match status" value="1"/>
</dbReference>
<accession>A0A6N2SWC3</accession>
<organism evidence="17">
    <name type="scientific">Campylobacter ureolyticus</name>
    <dbReference type="NCBI Taxonomy" id="827"/>
    <lineage>
        <taxon>Bacteria</taxon>
        <taxon>Pseudomonadati</taxon>
        <taxon>Campylobacterota</taxon>
        <taxon>Epsilonproteobacteria</taxon>
        <taxon>Campylobacterales</taxon>
        <taxon>Campylobacteraceae</taxon>
        <taxon>Campylobacter</taxon>
    </lineage>
</organism>
<evidence type="ECO:0000256" key="11">
    <source>
        <dbReference type="ARBA" id="ARBA00022840"/>
    </source>
</evidence>
<dbReference type="GO" id="GO:0006747">
    <property type="term" value="P:FAD biosynthetic process"/>
    <property type="evidence" value="ECO:0007669"/>
    <property type="project" value="UniProtKB-UniRule"/>
</dbReference>
<dbReference type="InterPro" id="IPR015864">
    <property type="entry name" value="FAD_synthase"/>
</dbReference>
<evidence type="ECO:0000256" key="9">
    <source>
        <dbReference type="ARBA" id="ARBA00022777"/>
    </source>
</evidence>
<dbReference type="PANTHER" id="PTHR22749:SF6">
    <property type="entry name" value="RIBOFLAVIN KINASE"/>
    <property type="match status" value="1"/>
</dbReference>
<gene>
    <name evidence="17" type="primary">ribF</name>
    <name evidence="17" type="ORF">CULFYP111_01100</name>
</gene>
<dbReference type="Pfam" id="PF06574">
    <property type="entry name" value="FAD_syn"/>
    <property type="match status" value="1"/>
</dbReference>
<evidence type="ECO:0000259" key="16">
    <source>
        <dbReference type="SMART" id="SM00904"/>
    </source>
</evidence>
<dbReference type="InterPro" id="IPR023468">
    <property type="entry name" value="Riboflavin_kinase"/>
</dbReference>
<evidence type="ECO:0000256" key="12">
    <source>
        <dbReference type="ARBA" id="ARBA00023268"/>
    </source>
</evidence>
<dbReference type="PANTHER" id="PTHR22749">
    <property type="entry name" value="RIBOFLAVIN KINASE/FMN ADENYLYLTRANSFERASE"/>
    <property type="match status" value="1"/>
</dbReference>
<dbReference type="InterPro" id="IPR023465">
    <property type="entry name" value="Riboflavin_kinase_dom_sf"/>
</dbReference>
<dbReference type="GO" id="GO:0008531">
    <property type="term" value="F:riboflavin kinase activity"/>
    <property type="evidence" value="ECO:0007669"/>
    <property type="project" value="UniProtKB-UniRule"/>
</dbReference>
<dbReference type="Gene3D" id="3.40.50.620">
    <property type="entry name" value="HUPs"/>
    <property type="match status" value="1"/>
</dbReference>
<evidence type="ECO:0000256" key="13">
    <source>
        <dbReference type="ARBA" id="ARBA00047880"/>
    </source>
</evidence>
<dbReference type="InterPro" id="IPR002606">
    <property type="entry name" value="Riboflavin_kinase_bac"/>
</dbReference>
<dbReference type="InterPro" id="IPR015865">
    <property type="entry name" value="Riboflavin_kinase_bac/euk"/>
</dbReference>
<evidence type="ECO:0000256" key="7">
    <source>
        <dbReference type="ARBA" id="ARBA00022695"/>
    </source>
</evidence>
<evidence type="ECO:0000256" key="14">
    <source>
        <dbReference type="ARBA" id="ARBA00049494"/>
    </source>
</evidence>
<comment type="catalytic activity">
    <reaction evidence="14 15">
        <text>FMN + ATP + H(+) = FAD + diphosphate</text>
        <dbReference type="Rhea" id="RHEA:17237"/>
        <dbReference type="ChEBI" id="CHEBI:15378"/>
        <dbReference type="ChEBI" id="CHEBI:30616"/>
        <dbReference type="ChEBI" id="CHEBI:33019"/>
        <dbReference type="ChEBI" id="CHEBI:57692"/>
        <dbReference type="ChEBI" id="CHEBI:58210"/>
        <dbReference type="EC" id="2.7.7.2"/>
    </reaction>
</comment>
<keyword evidence="6 15" id="KW-0808">Transferase</keyword>
<keyword evidence="4 15" id="KW-0285">Flavoprotein</keyword>
<evidence type="ECO:0000256" key="1">
    <source>
        <dbReference type="ARBA" id="ARBA00002121"/>
    </source>
</evidence>
<dbReference type="UniPathway" id="UPA00276">
    <property type="reaction ID" value="UER00406"/>
</dbReference>
<keyword evidence="7 15" id="KW-0548">Nucleotidyltransferase</keyword>
<evidence type="ECO:0000256" key="8">
    <source>
        <dbReference type="ARBA" id="ARBA00022741"/>
    </source>
</evidence>
<dbReference type="Gene3D" id="2.40.30.30">
    <property type="entry name" value="Riboflavin kinase-like"/>
    <property type="match status" value="1"/>
</dbReference>
<evidence type="ECO:0000256" key="15">
    <source>
        <dbReference type="PIRNR" id="PIRNR004491"/>
    </source>
</evidence>
<reference evidence="17" key="1">
    <citation type="submission" date="2019-11" db="EMBL/GenBank/DDBJ databases">
        <authorList>
            <person name="Feng L."/>
        </authorList>
    </citation>
    <scope>NUCLEOTIDE SEQUENCE</scope>
    <source>
        <strain evidence="17">CUreolyticusLFYP111</strain>
    </source>
</reference>
<evidence type="ECO:0000256" key="3">
    <source>
        <dbReference type="ARBA" id="ARBA00005201"/>
    </source>
</evidence>
<keyword evidence="8 15" id="KW-0547">Nucleotide-binding</keyword>
<dbReference type="GO" id="GO:0009398">
    <property type="term" value="P:FMN biosynthetic process"/>
    <property type="evidence" value="ECO:0007669"/>
    <property type="project" value="UniProtKB-UniRule"/>
</dbReference>
<evidence type="ECO:0000256" key="2">
    <source>
        <dbReference type="ARBA" id="ARBA00004726"/>
    </source>
</evidence>
<keyword evidence="10 15" id="KW-0274">FAD</keyword>
<feature type="domain" description="Riboflavin kinase" evidence="16">
    <location>
        <begin position="145"/>
        <end position="268"/>
    </location>
</feature>
<comment type="function">
    <text evidence="1">Catalyzes the phosphorylation of riboflavin to FMN followed by the adenylation of FMN to FAD.</text>
</comment>
<protein>
    <recommendedName>
        <fullName evidence="15">Riboflavin biosynthesis protein</fullName>
    </recommendedName>
    <domain>
        <recommendedName>
            <fullName evidence="15">Riboflavin kinase</fullName>
            <ecNumber evidence="15">2.7.1.26</ecNumber>
        </recommendedName>
        <alternativeName>
            <fullName evidence="15">Flavokinase</fullName>
        </alternativeName>
    </domain>
    <domain>
        <recommendedName>
            <fullName evidence="15">FMN adenylyltransferase</fullName>
            <ecNumber evidence="15">2.7.7.2</ecNumber>
        </recommendedName>
        <alternativeName>
            <fullName evidence="15">FAD pyrophosphorylase</fullName>
        </alternativeName>
        <alternativeName>
            <fullName evidence="15">FAD synthase</fullName>
        </alternativeName>
    </domain>
</protein>
<name>A0A6N2SWC3_9BACT</name>
<comment type="pathway">
    <text evidence="3 15">Cofactor biosynthesis; FMN biosynthesis; FMN from riboflavin (ATP route): step 1/1.</text>
</comment>
<keyword evidence="5 15" id="KW-0288">FMN</keyword>
<dbReference type="SUPFAM" id="SSF52374">
    <property type="entry name" value="Nucleotidylyl transferase"/>
    <property type="match status" value="1"/>
</dbReference>
<dbReference type="EMBL" id="CACRSK010000003">
    <property type="protein sequence ID" value="VYS97833.1"/>
    <property type="molecule type" value="Genomic_DNA"/>
</dbReference>
<dbReference type="EC" id="2.7.1.26" evidence="15"/>